<feature type="region of interest" description="Disordered" evidence="1">
    <location>
        <begin position="56"/>
        <end position="78"/>
    </location>
</feature>
<dbReference type="InterPro" id="IPR000477">
    <property type="entry name" value="RT_dom"/>
</dbReference>
<dbReference type="EMBL" id="VRMN01000002">
    <property type="protein sequence ID" value="KAA8496275.1"/>
    <property type="molecule type" value="Genomic_DNA"/>
</dbReference>
<proteinExistence type="predicted"/>
<feature type="domain" description="Reverse transcriptase" evidence="2">
    <location>
        <begin position="435"/>
        <end position="680"/>
    </location>
</feature>
<name>A0A5J4YYS6_PORPP</name>
<evidence type="ECO:0000313" key="4">
    <source>
        <dbReference type="Proteomes" id="UP000324585"/>
    </source>
</evidence>
<evidence type="ECO:0000256" key="1">
    <source>
        <dbReference type="SAM" id="MobiDB-lite"/>
    </source>
</evidence>
<evidence type="ECO:0000259" key="2">
    <source>
        <dbReference type="PROSITE" id="PS50878"/>
    </source>
</evidence>
<dbReference type="Proteomes" id="UP000324585">
    <property type="component" value="Unassembled WGS sequence"/>
</dbReference>
<organism evidence="3 4">
    <name type="scientific">Porphyridium purpureum</name>
    <name type="common">Red alga</name>
    <name type="synonym">Porphyridium cruentum</name>
    <dbReference type="NCBI Taxonomy" id="35688"/>
    <lineage>
        <taxon>Eukaryota</taxon>
        <taxon>Rhodophyta</taxon>
        <taxon>Bangiophyceae</taxon>
        <taxon>Porphyridiales</taxon>
        <taxon>Porphyridiaceae</taxon>
        <taxon>Porphyridium</taxon>
    </lineage>
</organism>
<dbReference type="Pfam" id="PF00078">
    <property type="entry name" value="RVT_1"/>
    <property type="match status" value="1"/>
</dbReference>
<dbReference type="InterPro" id="IPR013087">
    <property type="entry name" value="Znf_C2H2_type"/>
</dbReference>
<sequence>MYAQKRQVAASTRGAVNAGKAGHNAFRARWPTACSHILPTPAGSRVAIGQPCTRQSPRAVSSWRPWPGQERARPRSAGDVHNAPCPCASCVDARRARRCPVAECPAAFPAAEPLLLHMNQHASAARDAVDPSTWTSLGLWRWPCGKLALLRSLQTGSNAATMHLTRCTDDREACRLAAERLRHASEQVEVTPLEWDLRPGVHAPALLHAEQDAAPTPPAPLGDEDAADDAERIFAGLPVSTVHAYLDRILALRVHLWKRMAPALATHVALELAGLLAGVQEAETEEDQVRAIARLWAFPTLVLCLPGAQQPSRERVRFTMARLKQWRQGELPALLASVPELTGGQPTDLPWQTVSSKVVKHVRARHLGAAARLVESAGVHDTTDAVLARLRELHPPATDAAARLQAPLLHQALSLPAAGAEVLTAMCGLFDRVVHRGLEPQAGALWAHARLIPLRKPDGGVRPIAIGEIFRRVLGRLAVTSLAHDAVETLAPDQYGVGRMAGLEAMVMRTRLAVLENPGWGVLKVDISNAFNTVRRPAFMRLVQAQFPHLWPLVRTCYASPAPLRAGKHVLKSESGVQQGDPLAPLLFSLALHRQTRDITHAPGQALVQCWYLDDGAIAGPVHSLVAFLEVLDHCAREIDLSINRRKSELVLPPGRCETDITALSSLHGLPVVPWCSATLLGTVLDTSGDMGCVDRTLAATLELADKVAGIHEPEEAYHLLRASVGPARVVHLARTLPPEAVLDRFAAFDDAWRHIVARTLGVTAADGQNADGSWRAEWRLPLRCGGLGLTSLRDMSLPGFVAGSRAAARTLDEGEVLRAQREAVPPMAPLSRQPREPRRRRARPSHLARWRQFHDLEEAWLQQVPGVPDAEVEDLLDSQARGLKLVVAARSGLAGHAVRHSARWHSVVTSIGLRHVVCSRAPLPGPPVAGVTSAVGLRCPAIVRGTTATCNAPLDAHGHHAQNCAMGPTRYGRHAAVIDVLVRFANLRGHRSAARFASRTHPGTTGSTTGDFSFDNNVVDVAVVAPDGRRSRSEARLFARSRCGTSWLLGPRSQHGGLYRHHVRQRGCARTCASFRLARDFARVRQVRPAWALTVLSRAVSLAVYRAAAHGILLRYPAGHSALTASGLRWLPHVARMLSSSDPSAPIHEVGVL</sequence>
<protein>
    <submittedName>
        <fullName evidence="3">Retrotransposable element</fullName>
    </submittedName>
</protein>
<dbReference type="PANTHER" id="PTHR48462">
    <property type="entry name" value="PROTEIN, PUTATIVE-RELATED"/>
    <property type="match status" value="1"/>
</dbReference>
<dbReference type="PANTHER" id="PTHR48462:SF1">
    <property type="entry name" value="PROTEIN, PUTATIVE-RELATED"/>
    <property type="match status" value="1"/>
</dbReference>
<dbReference type="PROSITE" id="PS50878">
    <property type="entry name" value="RT_POL"/>
    <property type="match status" value="1"/>
</dbReference>
<reference evidence="4" key="1">
    <citation type="journal article" date="2019" name="Nat. Commun.">
        <title>Expansion of phycobilisome linker gene families in mesophilic red algae.</title>
        <authorList>
            <person name="Lee J."/>
            <person name="Kim D."/>
            <person name="Bhattacharya D."/>
            <person name="Yoon H.S."/>
        </authorList>
    </citation>
    <scope>NUCLEOTIDE SEQUENCE [LARGE SCALE GENOMIC DNA]</scope>
    <source>
        <strain evidence="4">CCMP 1328</strain>
    </source>
</reference>
<evidence type="ECO:0000313" key="3">
    <source>
        <dbReference type="EMBL" id="KAA8496275.1"/>
    </source>
</evidence>
<keyword evidence="4" id="KW-1185">Reference proteome</keyword>
<comment type="caution">
    <text evidence="3">The sequence shown here is derived from an EMBL/GenBank/DDBJ whole genome shotgun (WGS) entry which is preliminary data.</text>
</comment>
<dbReference type="PROSITE" id="PS00028">
    <property type="entry name" value="ZINC_FINGER_C2H2_1"/>
    <property type="match status" value="1"/>
</dbReference>
<dbReference type="InterPro" id="IPR043502">
    <property type="entry name" value="DNA/RNA_pol_sf"/>
</dbReference>
<dbReference type="SUPFAM" id="SSF56672">
    <property type="entry name" value="DNA/RNA polymerases"/>
    <property type="match status" value="1"/>
</dbReference>
<dbReference type="OrthoDB" id="1676176at2759"/>
<accession>A0A5J4YYS6</accession>
<gene>
    <name evidence="3" type="ORF">FVE85_0004</name>
</gene>
<dbReference type="OMA" id="HAQNCAM"/>
<feature type="region of interest" description="Disordered" evidence="1">
    <location>
        <begin position="823"/>
        <end position="844"/>
    </location>
</feature>
<dbReference type="AlphaFoldDB" id="A0A5J4YYS6"/>